<dbReference type="AlphaFoldDB" id="A0A1I6ID95"/>
<dbReference type="Proteomes" id="UP000243250">
    <property type="component" value="Unassembled WGS sequence"/>
</dbReference>
<evidence type="ECO:0000313" key="2">
    <source>
        <dbReference type="EMBL" id="SFR64663.1"/>
    </source>
</evidence>
<dbReference type="SUPFAM" id="SSF47794">
    <property type="entry name" value="Rad51 N-terminal domain-like"/>
    <property type="match status" value="1"/>
</dbReference>
<dbReference type="OrthoDB" id="202878at2157"/>
<feature type="region of interest" description="Disordered" evidence="1">
    <location>
        <begin position="117"/>
        <end position="172"/>
    </location>
</feature>
<keyword evidence="3" id="KW-1185">Reference proteome</keyword>
<dbReference type="EMBL" id="FOYS01000005">
    <property type="protein sequence ID" value="SFR64663.1"/>
    <property type="molecule type" value="Genomic_DNA"/>
</dbReference>
<sequence>MSDTEGAAPRLTVVCTDGTEIGCTNFKAIDSGLLLTDDLTKNRVFGFVAQDEVRFVLPTETAERVVAEAASDEEGDDEENDEFEDPLMRLPGLGTTYAKRLRSSGYTSVAELADADAETLAEETGANESQATEWVERAREQVDGKADGSGEDSDEDDGENEGESEERTAKED</sequence>
<reference evidence="3" key="1">
    <citation type="submission" date="2016-10" db="EMBL/GenBank/DDBJ databases">
        <authorList>
            <person name="Varghese N."/>
            <person name="Submissions S."/>
        </authorList>
    </citation>
    <scope>NUCLEOTIDE SEQUENCE [LARGE SCALE GENOMIC DNA]</scope>
    <source>
        <strain evidence="3">CGMCC 1.8711</strain>
    </source>
</reference>
<dbReference type="Pfam" id="PF14520">
    <property type="entry name" value="HHH_5"/>
    <property type="match status" value="1"/>
</dbReference>
<protein>
    <submittedName>
        <fullName evidence="2">Helix-hairpin-helix domain-containing protein</fullName>
    </submittedName>
</protein>
<feature type="region of interest" description="Disordered" evidence="1">
    <location>
        <begin position="68"/>
        <end position="91"/>
    </location>
</feature>
<dbReference type="GO" id="GO:0000166">
    <property type="term" value="F:nucleotide binding"/>
    <property type="evidence" value="ECO:0007669"/>
    <property type="project" value="InterPro"/>
</dbReference>
<feature type="compositionally biased region" description="Basic and acidic residues" evidence="1">
    <location>
        <begin position="134"/>
        <end position="148"/>
    </location>
</feature>
<dbReference type="InterPro" id="IPR010995">
    <property type="entry name" value="DNA_repair_Rad51/TF_NusA_a-hlx"/>
</dbReference>
<accession>A0A1I6ID95</accession>
<feature type="compositionally biased region" description="Acidic residues" evidence="1">
    <location>
        <begin position="149"/>
        <end position="164"/>
    </location>
</feature>
<proteinExistence type="predicted"/>
<name>A0A1I6ID95_9EURY</name>
<evidence type="ECO:0000256" key="1">
    <source>
        <dbReference type="SAM" id="MobiDB-lite"/>
    </source>
</evidence>
<feature type="compositionally biased region" description="Acidic residues" evidence="1">
    <location>
        <begin position="70"/>
        <end position="85"/>
    </location>
</feature>
<dbReference type="STRING" id="555875.SAMN04488124_3074"/>
<evidence type="ECO:0000313" key="3">
    <source>
        <dbReference type="Proteomes" id="UP000243250"/>
    </source>
</evidence>
<gene>
    <name evidence="2" type="ORF">SAMN04488124_3074</name>
</gene>
<organism evidence="2 3">
    <name type="scientific">Halogeometricum limi</name>
    <dbReference type="NCBI Taxonomy" id="555875"/>
    <lineage>
        <taxon>Archaea</taxon>
        <taxon>Methanobacteriati</taxon>
        <taxon>Methanobacteriota</taxon>
        <taxon>Stenosarchaea group</taxon>
        <taxon>Halobacteria</taxon>
        <taxon>Halobacteriales</taxon>
        <taxon>Haloferacaceae</taxon>
        <taxon>Halogeometricum</taxon>
    </lineage>
</organism>
<dbReference type="Gene3D" id="1.10.150.20">
    <property type="entry name" value="5' to 3' exonuclease, C-terminal subdomain"/>
    <property type="match status" value="1"/>
</dbReference>
<dbReference type="RefSeq" id="WP_089882560.1">
    <property type="nucleotide sequence ID" value="NZ_FOYS01000005.1"/>
</dbReference>